<gene>
    <name evidence="1" type="ORF">CPB83DRAFT_895701</name>
</gene>
<evidence type="ECO:0000313" key="1">
    <source>
        <dbReference type="EMBL" id="KAF9526850.1"/>
    </source>
</evidence>
<evidence type="ECO:0000313" key="2">
    <source>
        <dbReference type="Proteomes" id="UP000807306"/>
    </source>
</evidence>
<proteinExistence type="predicted"/>
<protein>
    <submittedName>
        <fullName evidence="1">Uncharacterized protein</fullName>
    </submittedName>
</protein>
<comment type="caution">
    <text evidence="1">The sequence shown here is derived from an EMBL/GenBank/DDBJ whole genome shotgun (WGS) entry which is preliminary data.</text>
</comment>
<dbReference type="EMBL" id="MU157866">
    <property type="protein sequence ID" value="KAF9526850.1"/>
    <property type="molecule type" value="Genomic_DNA"/>
</dbReference>
<name>A0A9P6JNN7_9AGAR</name>
<sequence>MISIAGLKSGIASHPVFVSLAQISTVEAVDYSACTVTTMTSFPLEILDHILSLLKKDKTTLILCFKASPLLGAVAERYLYEHISLEMITKPLEQKLQAFLSSHPRASCYVKSITVLFPDSKISQHQAATKRLTETSISWSEIQGIQRETWLKIACLPTLKNLVLRGISDFPFVVLDRCRNLKQVDLLGDIEYKIESPEEAPVLSSAGDQRHLTILNPCFAIRDVSGGLASRIKESAKDALVDAPSISRLSWYKS</sequence>
<organism evidence="1 2">
    <name type="scientific">Crepidotus variabilis</name>
    <dbReference type="NCBI Taxonomy" id="179855"/>
    <lineage>
        <taxon>Eukaryota</taxon>
        <taxon>Fungi</taxon>
        <taxon>Dikarya</taxon>
        <taxon>Basidiomycota</taxon>
        <taxon>Agaricomycotina</taxon>
        <taxon>Agaricomycetes</taxon>
        <taxon>Agaricomycetidae</taxon>
        <taxon>Agaricales</taxon>
        <taxon>Agaricineae</taxon>
        <taxon>Crepidotaceae</taxon>
        <taxon>Crepidotus</taxon>
    </lineage>
</organism>
<reference evidence="1" key="1">
    <citation type="submission" date="2020-11" db="EMBL/GenBank/DDBJ databases">
        <authorList>
            <consortium name="DOE Joint Genome Institute"/>
            <person name="Ahrendt S."/>
            <person name="Riley R."/>
            <person name="Andreopoulos W."/>
            <person name="Labutti K."/>
            <person name="Pangilinan J."/>
            <person name="Ruiz-Duenas F.J."/>
            <person name="Barrasa J.M."/>
            <person name="Sanchez-Garcia M."/>
            <person name="Camarero S."/>
            <person name="Miyauchi S."/>
            <person name="Serrano A."/>
            <person name="Linde D."/>
            <person name="Babiker R."/>
            <person name="Drula E."/>
            <person name="Ayuso-Fernandez I."/>
            <person name="Pacheco R."/>
            <person name="Padilla G."/>
            <person name="Ferreira P."/>
            <person name="Barriuso J."/>
            <person name="Kellner H."/>
            <person name="Castanera R."/>
            <person name="Alfaro M."/>
            <person name="Ramirez L."/>
            <person name="Pisabarro A.G."/>
            <person name="Kuo A."/>
            <person name="Tritt A."/>
            <person name="Lipzen A."/>
            <person name="He G."/>
            <person name="Yan M."/>
            <person name="Ng V."/>
            <person name="Cullen D."/>
            <person name="Martin F."/>
            <person name="Rosso M.-N."/>
            <person name="Henrissat B."/>
            <person name="Hibbett D."/>
            <person name="Martinez A.T."/>
            <person name="Grigoriev I.V."/>
        </authorList>
    </citation>
    <scope>NUCLEOTIDE SEQUENCE</scope>
    <source>
        <strain evidence="1">CBS 506.95</strain>
    </source>
</reference>
<keyword evidence="2" id="KW-1185">Reference proteome</keyword>
<accession>A0A9P6JNN7</accession>
<dbReference type="Proteomes" id="UP000807306">
    <property type="component" value="Unassembled WGS sequence"/>
</dbReference>
<dbReference type="AlphaFoldDB" id="A0A9P6JNN7"/>